<dbReference type="InterPro" id="IPR036771">
    <property type="entry name" value="ATPsynth_dsu/esu_N"/>
</dbReference>
<dbReference type="GO" id="GO:0012505">
    <property type="term" value="C:endomembrane system"/>
    <property type="evidence" value="ECO:0007669"/>
    <property type="project" value="UniProtKB-SubCell"/>
</dbReference>
<keyword evidence="13" id="KW-1185">Reference proteome</keyword>
<dbReference type="InterPro" id="IPR020546">
    <property type="entry name" value="ATP_synth_F1_dsu/esu_N"/>
</dbReference>
<evidence type="ECO:0000313" key="13">
    <source>
        <dbReference type="Proteomes" id="UP000316770"/>
    </source>
</evidence>
<dbReference type="GO" id="GO:0046933">
    <property type="term" value="F:proton-transporting ATP synthase activity, rotational mechanism"/>
    <property type="evidence" value="ECO:0007669"/>
    <property type="project" value="UniProtKB-UniRule"/>
</dbReference>
<dbReference type="HAMAP" id="MF_00530">
    <property type="entry name" value="ATP_synth_epsil_bac"/>
    <property type="match status" value="1"/>
</dbReference>
<evidence type="ECO:0000256" key="6">
    <source>
        <dbReference type="ARBA" id="ARBA00023136"/>
    </source>
</evidence>
<comment type="subcellular location">
    <subcellularLocation>
        <location evidence="9">Cell membrane</location>
        <topology evidence="9">Peripheral membrane protein</topology>
    </subcellularLocation>
    <subcellularLocation>
        <location evidence="2">Endomembrane system</location>
        <topology evidence="2">Peripheral membrane protein</topology>
    </subcellularLocation>
</comment>
<name>A0A518IXY0_9BACT</name>
<comment type="subunit">
    <text evidence="9 10">F-type ATPases have 2 components, CF(1) - the catalytic core - and CF(0) - the membrane proton channel. CF(1) has five subunits: alpha(3), beta(3), gamma(1), delta(1), epsilon(1). CF(0) has three main subunits: a, b and c.</text>
</comment>
<dbReference type="EMBL" id="CP036318">
    <property type="protein sequence ID" value="QDV57943.1"/>
    <property type="molecule type" value="Genomic_DNA"/>
</dbReference>
<dbReference type="PANTHER" id="PTHR13822">
    <property type="entry name" value="ATP SYNTHASE DELTA/EPSILON CHAIN"/>
    <property type="match status" value="1"/>
</dbReference>
<evidence type="ECO:0000256" key="10">
    <source>
        <dbReference type="RuleBase" id="RU003656"/>
    </source>
</evidence>
<evidence type="ECO:0000256" key="2">
    <source>
        <dbReference type="ARBA" id="ARBA00004184"/>
    </source>
</evidence>
<reference evidence="12 13" key="1">
    <citation type="submission" date="2019-02" db="EMBL/GenBank/DDBJ databases">
        <title>Deep-cultivation of Planctomycetes and their phenomic and genomic characterization uncovers novel biology.</title>
        <authorList>
            <person name="Wiegand S."/>
            <person name="Jogler M."/>
            <person name="Boedeker C."/>
            <person name="Pinto D."/>
            <person name="Vollmers J."/>
            <person name="Rivas-Marin E."/>
            <person name="Kohn T."/>
            <person name="Peeters S.H."/>
            <person name="Heuer A."/>
            <person name="Rast P."/>
            <person name="Oberbeckmann S."/>
            <person name="Bunk B."/>
            <person name="Jeske O."/>
            <person name="Meyerdierks A."/>
            <person name="Storesund J.E."/>
            <person name="Kallscheuer N."/>
            <person name="Luecker S."/>
            <person name="Lage O.M."/>
            <person name="Pohl T."/>
            <person name="Merkel B.J."/>
            <person name="Hornburger P."/>
            <person name="Mueller R.-W."/>
            <person name="Bruemmer F."/>
            <person name="Labrenz M."/>
            <person name="Spormann A.M."/>
            <person name="Op den Camp H."/>
            <person name="Overmann J."/>
            <person name="Amann R."/>
            <person name="Jetten M.S.M."/>
            <person name="Mascher T."/>
            <person name="Medema M.H."/>
            <person name="Devos D.P."/>
            <person name="Kaster A.-K."/>
            <person name="Ovreas L."/>
            <person name="Rohde M."/>
            <person name="Galperin M.Y."/>
            <person name="Jogler C."/>
        </authorList>
    </citation>
    <scope>NUCLEOTIDE SEQUENCE [LARGE SCALE GENOMIC DNA]</scope>
    <source>
        <strain evidence="12 13">Mal33</strain>
    </source>
</reference>
<accession>A0A518IXY0</accession>
<dbReference type="InterPro" id="IPR001469">
    <property type="entry name" value="ATP_synth_F1_dsu/esu"/>
</dbReference>
<comment type="similarity">
    <text evidence="3 9 10">Belongs to the ATPase epsilon chain family.</text>
</comment>
<keyword evidence="8 9" id="KW-0066">ATP synthesis</keyword>
<sequence>MAKLKCVVVTPEKTEIDREVDSLVLPLYDGAMGVLPGRAPLIGRLGFGQLELTDGSSTETYFVDGGFAQVENNVVSILTGRAMPVSDIVYADAEKELAAALQLPANTEEQRQVRDASALRARGQMRISRK</sequence>
<dbReference type="Proteomes" id="UP000316770">
    <property type="component" value="Chromosome"/>
</dbReference>
<keyword evidence="9" id="KW-0375">Hydrogen ion transport</keyword>
<evidence type="ECO:0000256" key="5">
    <source>
        <dbReference type="ARBA" id="ARBA00023065"/>
    </source>
</evidence>
<keyword evidence="9" id="KW-1003">Cell membrane</keyword>
<evidence type="ECO:0000256" key="1">
    <source>
        <dbReference type="ARBA" id="ARBA00003543"/>
    </source>
</evidence>
<evidence type="ECO:0000256" key="9">
    <source>
        <dbReference type="HAMAP-Rule" id="MF_00530"/>
    </source>
</evidence>
<organism evidence="12 13">
    <name type="scientific">Rosistilla oblonga</name>
    <dbReference type="NCBI Taxonomy" id="2527990"/>
    <lineage>
        <taxon>Bacteria</taxon>
        <taxon>Pseudomonadati</taxon>
        <taxon>Planctomycetota</taxon>
        <taxon>Planctomycetia</taxon>
        <taxon>Pirellulales</taxon>
        <taxon>Pirellulaceae</taxon>
        <taxon>Rosistilla</taxon>
    </lineage>
</organism>
<dbReference type="GO" id="GO:0005524">
    <property type="term" value="F:ATP binding"/>
    <property type="evidence" value="ECO:0007669"/>
    <property type="project" value="UniProtKB-UniRule"/>
</dbReference>
<dbReference type="AlphaFoldDB" id="A0A518IXY0"/>
<comment type="function">
    <text evidence="1 9">Produces ATP from ADP in the presence of a proton gradient across the membrane.</text>
</comment>
<protein>
    <recommendedName>
        <fullName evidence="9">ATP synthase epsilon chain</fullName>
    </recommendedName>
    <alternativeName>
        <fullName evidence="9">ATP synthase F1 sector epsilon subunit</fullName>
    </alternativeName>
    <alternativeName>
        <fullName evidence="9">F-ATPase epsilon subunit</fullName>
    </alternativeName>
</protein>
<dbReference type="PANTHER" id="PTHR13822:SF10">
    <property type="entry name" value="ATP SYNTHASE EPSILON CHAIN, CHLOROPLASTIC"/>
    <property type="match status" value="1"/>
</dbReference>
<keyword evidence="4 9" id="KW-0813">Transport</keyword>
<evidence type="ECO:0000313" key="12">
    <source>
        <dbReference type="EMBL" id="QDV57943.1"/>
    </source>
</evidence>
<dbReference type="Gene3D" id="2.60.15.10">
    <property type="entry name" value="F0F1 ATP synthase delta/epsilon subunit, N-terminal"/>
    <property type="match status" value="1"/>
</dbReference>
<keyword evidence="6 9" id="KW-0472">Membrane</keyword>
<dbReference type="Pfam" id="PF02823">
    <property type="entry name" value="ATP-synt_DE_N"/>
    <property type="match status" value="1"/>
</dbReference>
<evidence type="ECO:0000256" key="4">
    <source>
        <dbReference type="ARBA" id="ARBA00022448"/>
    </source>
</evidence>
<gene>
    <name evidence="9 12" type="primary">atpC</name>
    <name evidence="12" type="ORF">Mal33_39590</name>
</gene>
<evidence type="ECO:0000259" key="11">
    <source>
        <dbReference type="Pfam" id="PF02823"/>
    </source>
</evidence>
<feature type="domain" description="ATP synthase F1 complex delta/epsilon subunit N-terminal" evidence="11">
    <location>
        <begin position="4"/>
        <end position="82"/>
    </location>
</feature>
<dbReference type="SUPFAM" id="SSF51344">
    <property type="entry name" value="Epsilon subunit of F1F0-ATP synthase N-terminal domain"/>
    <property type="match status" value="1"/>
</dbReference>
<evidence type="ECO:0000256" key="7">
    <source>
        <dbReference type="ARBA" id="ARBA00023196"/>
    </source>
</evidence>
<dbReference type="GO" id="GO:0045259">
    <property type="term" value="C:proton-transporting ATP synthase complex"/>
    <property type="evidence" value="ECO:0007669"/>
    <property type="project" value="UniProtKB-KW"/>
</dbReference>
<proteinExistence type="inferred from homology"/>
<keyword evidence="5 9" id="KW-0406">Ion transport</keyword>
<dbReference type="OrthoDB" id="277064at2"/>
<dbReference type="NCBIfam" id="TIGR01216">
    <property type="entry name" value="ATP_synt_epsi"/>
    <property type="match status" value="1"/>
</dbReference>
<dbReference type="RefSeq" id="WP_145122620.1">
    <property type="nucleotide sequence ID" value="NZ_CP036292.1"/>
</dbReference>
<dbReference type="CDD" id="cd12152">
    <property type="entry name" value="F1-ATPase_delta"/>
    <property type="match status" value="1"/>
</dbReference>
<evidence type="ECO:0000256" key="8">
    <source>
        <dbReference type="ARBA" id="ARBA00023310"/>
    </source>
</evidence>
<dbReference type="GO" id="GO:0005886">
    <property type="term" value="C:plasma membrane"/>
    <property type="evidence" value="ECO:0007669"/>
    <property type="project" value="UniProtKB-SubCell"/>
</dbReference>
<keyword evidence="7 9" id="KW-0139">CF(1)</keyword>
<evidence type="ECO:0000256" key="3">
    <source>
        <dbReference type="ARBA" id="ARBA00005712"/>
    </source>
</evidence>